<sequence length="296" mass="34629">MFTESSEIYQWLLFMVAIVTVLLPMLGNRLSMPAFIVLGRWTRWFLFAALFAYFLKVFGLSYRPDWVHFVTGLALWFVLETGYNWIAIKALSRSELPLFPEFYENVDGDEWPADARFIELKDWLRTEKYSRLKALKAELFEGTFLRASIYESTDGLTRIQILFLPKRKGGAIACYTISTQSKDGERLITDNLFLPYGGYYPESWNMCRKPLIGSLKRLLLLHRKRLLASGFEPVPVEEDALVELNDQQRILERLNVETGFLVPRPRQEEDGKITYEGRYRLWKEMWMLAYLGKSVA</sequence>
<reference evidence="2 3" key="1">
    <citation type="submission" date="2023-04" db="EMBL/GenBank/DDBJ databases">
        <title>A novel bacteria isolated from coastal sediment.</title>
        <authorList>
            <person name="Liu X.-J."/>
            <person name="Du Z.-J."/>
        </authorList>
    </citation>
    <scope>NUCLEOTIDE SEQUENCE [LARGE SCALE GENOMIC DNA]</scope>
    <source>
        <strain evidence="2 3">SDUM461003</strain>
    </source>
</reference>
<name>A0ABU1AY13_9BACT</name>
<feature type="transmembrane region" description="Helical" evidence="1">
    <location>
        <begin position="12"/>
        <end position="30"/>
    </location>
</feature>
<dbReference type="RefSeq" id="WP_308951806.1">
    <property type="nucleotide sequence ID" value="NZ_JARXHW010000049.1"/>
</dbReference>
<keyword evidence="1" id="KW-0472">Membrane</keyword>
<dbReference type="Proteomes" id="UP001225316">
    <property type="component" value="Unassembled WGS sequence"/>
</dbReference>
<protein>
    <submittedName>
        <fullName evidence="2">Uncharacterized protein</fullName>
    </submittedName>
</protein>
<evidence type="ECO:0000256" key="1">
    <source>
        <dbReference type="SAM" id="Phobius"/>
    </source>
</evidence>
<keyword evidence="1" id="KW-1133">Transmembrane helix</keyword>
<feature type="transmembrane region" description="Helical" evidence="1">
    <location>
        <begin position="42"/>
        <end position="60"/>
    </location>
</feature>
<comment type="caution">
    <text evidence="2">The sequence shown here is derived from an EMBL/GenBank/DDBJ whole genome shotgun (WGS) entry which is preliminary data.</text>
</comment>
<dbReference type="EMBL" id="JARXHW010000049">
    <property type="protein sequence ID" value="MDQ8209036.1"/>
    <property type="molecule type" value="Genomic_DNA"/>
</dbReference>
<evidence type="ECO:0000313" key="2">
    <source>
        <dbReference type="EMBL" id="MDQ8209036.1"/>
    </source>
</evidence>
<gene>
    <name evidence="2" type="ORF">QEH52_16040</name>
</gene>
<accession>A0ABU1AY13</accession>
<organism evidence="2 3">
    <name type="scientific">Thalassobacterium maritimum</name>
    <dbReference type="NCBI Taxonomy" id="3041265"/>
    <lineage>
        <taxon>Bacteria</taxon>
        <taxon>Pseudomonadati</taxon>
        <taxon>Verrucomicrobiota</taxon>
        <taxon>Opitutia</taxon>
        <taxon>Puniceicoccales</taxon>
        <taxon>Coraliomargaritaceae</taxon>
        <taxon>Thalassobacterium</taxon>
    </lineage>
</organism>
<keyword evidence="3" id="KW-1185">Reference proteome</keyword>
<feature type="transmembrane region" description="Helical" evidence="1">
    <location>
        <begin position="66"/>
        <end position="86"/>
    </location>
</feature>
<keyword evidence="1" id="KW-0812">Transmembrane</keyword>
<proteinExistence type="predicted"/>
<evidence type="ECO:0000313" key="3">
    <source>
        <dbReference type="Proteomes" id="UP001225316"/>
    </source>
</evidence>